<accession>A0A7W7MEE5</accession>
<keyword evidence="2" id="KW-0812">Transmembrane</keyword>
<feature type="compositionally biased region" description="Basic and acidic residues" evidence="1">
    <location>
        <begin position="159"/>
        <end position="174"/>
    </location>
</feature>
<evidence type="ECO:0000313" key="3">
    <source>
        <dbReference type="EMBL" id="GIE39309.1"/>
    </source>
</evidence>
<evidence type="ECO:0000256" key="2">
    <source>
        <dbReference type="SAM" id="Phobius"/>
    </source>
</evidence>
<reference evidence="3 6" key="2">
    <citation type="submission" date="2021-01" db="EMBL/GenBank/DDBJ databases">
        <title>Whole genome shotgun sequence of Actinoplanes lobatus NBRC 12513.</title>
        <authorList>
            <person name="Komaki H."/>
            <person name="Tamura T."/>
        </authorList>
    </citation>
    <scope>NUCLEOTIDE SEQUENCE [LARGE SCALE GENOMIC DNA]</scope>
    <source>
        <strain evidence="3 6">NBRC 12513</strain>
    </source>
</reference>
<keyword evidence="2" id="KW-0472">Membrane</keyword>
<sequence length="181" mass="19221">MNAELWPSIPAVLRVMAGWFLVGVGLLNLAASADGGLTDTFLVFHVVLVAGGVLLLMRRRLIPSRPGILVGTGLTLAGMVATMLPTTTRCCMADYPERYGFPYPFLGLGGGSPHVDVKYLVADLIFWACAGLLVLAAIALVEALLPERRTPVDLTRYGGHAEPRTTDTAEDRTGENVGGLT</sequence>
<keyword evidence="6" id="KW-1185">Reference proteome</keyword>
<dbReference type="Proteomes" id="UP000590511">
    <property type="component" value="Unassembled WGS sequence"/>
</dbReference>
<feature type="transmembrane region" description="Helical" evidence="2">
    <location>
        <begin position="124"/>
        <end position="145"/>
    </location>
</feature>
<feature type="region of interest" description="Disordered" evidence="1">
    <location>
        <begin position="155"/>
        <end position="181"/>
    </location>
</feature>
<protein>
    <submittedName>
        <fullName evidence="4">Uncharacterized protein</fullName>
    </submittedName>
</protein>
<dbReference type="RefSeq" id="WP_188119817.1">
    <property type="nucleotide sequence ID" value="NZ_BOMP01000033.1"/>
</dbReference>
<dbReference type="Proteomes" id="UP000631312">
    <property type="component" value="Unassembled WGS sequence"/>
</dbReference>
<comment type="caution">
    <text evidence="4">The sequence shown here is derived from an EMBL/GenBank/DDBJ whole genome shotgun (WGS) entry which is preliminary data.</text>
</comment>
<feature type="transmembrane region" description="Helical" evidence="2">
    <location>
        <begin position="12"/>
        <end position="31"/>
    </location>
</feature>
<dbReference type="AlphaFoldDB" id="A0A7W7MEE5"/>
<proteinExistence type="predicted"/>
<name>A0A7W7MEE5_9ACTN</name>
<evidence type="ECO:0000313" key="5">
    <source>
        <dbReference type="Proteomes" id="UP000590511"/>
    </source>
</evidence>
<keyword evidence="2" id="KW-1133">Transmembrane helix</keyword>
<dbReference type="EMBL" id="JACHNC010000001">
    <property type="protein sequence ID" value="MBB4747123.1"/>
    <property type="molecule type" value="Genomic_DNA"/>
</dbReference>
<evidence type="ECO:0000313" key="4">
    <source>
        <dbReference type="EMBL" id="MBB4747123.1"/>
    </source>
</evidence>
<feature type="transmembrane region" description="Helical" evidence="2">
    <location>
        <begin position="68"/>
        <end position="86"/>
    </location>
</feature>
<feature type="transmembrane region" description="Helical" evidence="2">
    <location>
        <begin position="37"/>
        <end position="56"/>
    </location>
</feature>
<reference evidence="4 5" key="1">
    <citation type="submission" date="2020-08" db="EMBL/GenBank/DDBJ databases">
        <title>Sequencing the genomes of 1000 actinobacteria strains.</title>
        <authorList>
            <person name="Klenk H.-P."/>
        </authorList>
    </citation>
    <scope>NUCLEOTIDE SEQUENCE [LARGE SCALE GENOMIC DNA]</scope>
    <source>
        <strain evidence="4 5">DSM 43150</strain>
    </source>
</reference>
<evidence type="ECO:0000313" key="6">
    <source>
        <dbReference type="Proteomes" id="UP000631312"/>
    </source>
</evidence>
<dbReference type="EMBL" id="BOMP01000033">
    <property type="protein sequence ID" value="GIE39309.1"/>
    <property type="molecule type" value="Genomic_DNA"/>
</dbReference>
<organism evidence="4 5">
    <name type="scientific">Actinoplanes lobatus</name>
    <dbReference type="NCBI Taxonomy" id="113568"/>
    <lineage>
        <taxon>Bacteria</taxon>
        <taxon>Bacillati</taxon>
        <taxon>Actinomycetota</taxon>
        <taxon>Actinomycetes</taxon>
        <taxon>Micromonosporales</taxon>
        <taxon>Micromonosporaceae</taxon>
        <taxon>Actinoplanes</taxon>
    </lineage>
</organism>
<gene>
    <name evidence="3" type="ORF">Alo02nite_22070</name>
    <name evidence="4" type="ORF">BJ964_001284</name>
</gene>
<evidence type="ECO:0000256" key="1">
    <source>
        <dbReference type="SAM" id="MobiDB-lite"/>
    </source>
</evidence>